<feature type="compositionally biased region" description="Basic and acidic residues" evidence="1">
    <location>
        <begin position="296"/>
        <end position="305"/>
    </location>
</feature>
<protein>
    <submittedName>
        <fullName evidence="2">Uncharacterized protein</fullName>
    </submittedName>
</protein>
<sequence>MLCITSWITPNSPGRRASAPLSATINERIPGVLVELRRIERVRVGAGLRVDGQRAHGRRLLDEIVQREPVVALAVEFSGEDAGGHLDVVGGRQGRRLVEEGVPDVADERVPPRFGGFGRRGGGRRLPIGRGRPCARRRFACFDRWGRSVGFLDDLGGFGSLGGCAGPVLDDRDRFGRSVGLAGLLLRCRVVNGHAGFVVLRPGSDASASPPTDVGLDDDFSDGLPEVRVSDVLAPATDPHPRRRYRQRLRMRRSATRWRDRGQRPRRQQSGDIAVVSSLRCPTGCQFDCRAAQVERRSVHSDPRRPVRQRCRPVSGTN</sequence>
<accession>A0A379MMM6</accession>
<evidence type="ECO:0000256" key="1">
    <source>
        <dbReference type="SAM" id="MobiDB-lite"/>
    </source>
</evidence>
<reference evidence="2 3" key="1">
    <citation type="submission" date="2018-06" db="EMBL/GenBank/DDBJ databases">
        <authorList>
            <consortium name="Pathogen Informatics"/>
            <person name="Doyle S."/>
        </authorList>
    </citation>
    <scope>NUCLEOTIDE SEQUENCE [LARGE SCALE GENOMIC DNA]</scope>
    <source>
        <strain evidence="2 3">NCTC10742</strain>
    </source>
</reference>
<feature type="region of interest" description="Disordered" evidence="1">
    <location>
        <begin position="249"/>
        <end position="273"/>
    </location>
</feature>
<proteinExistence type="predicted"/>
<dbReference type="AlphaFoldDB" id="A0A379MMM6"/>
<evidence type="ECO:0000313" key="2">
    <source>
        <dbReference type="EMBL" id="SUE32815.1"/>
    </source>
</evidence>
<dbReference type="EMBL" id="UGQM01000011">
    <property type="protein sequence ID" value="SUE32815.1"/>
    <property type="molecule type" value="Genomic_DNA"/>
</dbReference>
<gene>
    <name evidence="2" type="ORF">NCTC10742_06179</name>
</gene>
<feature type="region of interest" description="Disordered" evidence="1">
    <location>
        <begin position="296"/>
        <end position="318"/>
    </location>
</feature>
<organism evidence="2 3">
    <name type="scientific">Mycolicibacterium gilvum</name>
    <dbReference type="NCBI Taxonomy" id="1804"/>
    <lineage>
        <taxon>Bacteria</taxon>
        <taxon>Bacillati</taxon>
        <taxon>Actinomycetota</taxon>
        <taxon>Actinomycetes</taxon>
        <taxon>Mycobacteriales</taxon>
        <taxon>Mycobacteriaceae</taxon>
        <taxon>Mycolicibacterium</taxon>
    </lineage>
</organism>
<evidence type="ECO:0000313" key="3">
    <source>
        <dbReference type="Proteomes" id="UP000254291"/>
    </source>
</evidence>
<name>A0A379MMM6_9MYCO</name>
<dbReference type="Proteomes" id="UP000254291">
    <property type="component" value="Unassembled WGS sequence"/>
</dbReference>